<evidence type="ECO:0000313" key="1">
    <source>
        <dbReference type="EMBL" id="CDJ43586.1"/>
    </source>
</evidence>
<dbReference type="Gene3D" id="3.30.420.10">
    <property type="entry name" value="Ribonuclease H-like superfamily/Ribonuclease H"/>
    <property type="match status" value="1"/>
</dbReference>
<dbReference type="RefSeq" id="XP_013234336.1">
    <property type="nucleotide sequence ID" value="XM_013378882.1"/>
</dbReference>
<dbReference type="AlphaFoldDB" id="U6L059"/>
<name>U6L059_EIMTE</name>
<dbReference type="InterPro" id="IPR012337">
    <property type="entry name" value="RNaseH-like_sf"/>
</dbReference>
<proteinExistence type="predicted"/>
<dbReference type="OrthoDB" id="346468at2759"/>
<accession>U6L059</accession>
<gene>
    <name evidence="1" type="ORF">ETH_00030665</name>
</gene>
<keyword evidence="2" id="KW-1185">Reference proteome</keyword>
<evidence type="ECO:0000313" key="2">
    <source>
        <dbReference type="Proteomes" id="UP000030747"/>
    </source>
</evidence>
<sequence length="180" mass="19390">MPSSHHPQSDGQTERVNRTLEQMLCTYIQSGERESESLLPALELASNMTSHSFTEFSSFDAVIGKNPLTAANLDVVGGLAPMLTPRMTKVFPAALRRSTESHLDGKMAAEVLRGHKASPSPPPSRIGVPQEADAAWPPIRDAAGSVTEEHGVAYIVDQRGSGADGQYLVKWRGTPEDQPT</sequence>
<dbReference type="GO" id="GO:0003676">
    <property type="term" value="F:nucleic acid binding"/>
    <property type="evidence" value="ECO:0007669"/>
    <property type="project" value="InterPro"/>
</dbReference>
<dbReference type="Proteomes" id="UP000030747">
    <property type="component" value="Unassembled WGS sequence"/>
</dbReference>
<reference evidence="1" key="2">
    <citation type="submission" date="2013-10" db="EMBL/GenBank/DDBJ databases">
        <authorList>
            <person name="Aslett M."/>
        </authorList>
    </citation>
    <scope>NUCLEOTIDE SEQUENCE [LARGE SCALE GENOMIC DNA]</scope>
    <source>
        <strain evidence="1">Houghton</strain>
    </source>
</reference>
<dbReference type="EMBL" id="HG675885">
    <property type="protein sequence ID" value="CDJ43586.1"/>
    <property type="molecule type" value="Genomic_DNA"/>
</dbReference>
<protein>
    <recommendedName>
        <fullName evidence="3">Integrase catalytic domain-containing protein</fullName>
    </recommendedName>
</protein>
<dbReference type="VEuPathDB" id="ToxoDB:ETH_00030665"/>
<evidence type="ECO:0008006" key="3">
    <source>
        <dbReference type="Google" id="ProtNLM"/>
    </source>
</evidence>
<dbReference type="GeneID" id="25255209"/>
<organism evidence="1 2">
    <name type="scientific">Eimeria tenella</name>
    <name type="common">Coccidian parasite</name>
    <dbReference type="NCBI Taxonomy" id="5802"/>
    <lineage>
        <taxon>Eukaryota</taxon>
        <taxon>Sar</taxon>
        <taxon>Alveolata</taxon>
        <taxon>Apicomplexa</taxon>
        <taxon>Conoidasida</taxon>
        <taxon>Coccidia</taxon>
        <taxon>Eucoccidiorida</taxon>
        <taxon>Eimeriorina</taxon>
        <taxon>Eimeriidae</taxon>
        <taxon>Eimeria</taxon>
    </lineage>
</organism>
<reference evidence="1" key="1">
    <citation type="submission" date="2013-10" db="EMBL/GenBank/DDBJ databases">
        <title>Genomic analysis of the causative agents of coccidiosis in chickens.</title>
        <authorList>
            <person name="Reid A.J."/>
            <person name="Blake D."/>
            <person name="Billington K."/>
            <person name="Browne H."/>
            <person name="Dunn M."/>
            <person name="Hung S."/>
            <person name="Kawahara F."/>
            <person name="Miranda-Saavedra D."/>
            <person name="Mourier T."/>
            <person name="Nagra H."/>
            <person name="Otto T.D."/>
            <person name="Rawlings N."/>
            <person name="Sanchez A."/>
            <person name="Sanders M."/>
            <person name="Subramaniam C."/>
            <person name="Tay Y."/>
            <person name="Dear P."/>
            <person name="Doerig C."/>
            <person name="Gruber A."/>
            <person name="Parkinson J."/>
            <person name="Shirley M."/>
            <person name="Wan K.L."/>
            <person name="Berriman M."/>
            <person name="Tomley F."/>
            <person name="Pain A."/>
        </authorList>
    </citation>
    <scope>NUCLEOTIDE SEQUENCE [LARGE SCALE GENOMIC DNA]</scope>
    <source>
        <strain evidence="1">Houghton</strain>
    </source>
</reference>
<dbReference type="InterPro" id="IPR036397">
    <property type="entry name" value="RNaseH_sf"/>
</dbReference>
<dbReference type="CDD" id="cd00024">
    <property type="entry name" value="CD_CSD"/>
    <property type="match status" value="1"/>
</dbReference>
<dbReference type="SUPFAM" id="SSF53098">
    <property type="entry name" value="Ribonuclease H-like"/>
    <property type="match status" value="1"/>
</dbReference>